<dbReference type="STRING" id="857967.G0R505"/>
<dbReference type="GO" id="GO:0032934">
    <property type="term" value="F:sterol binding"/>
    <property type="evidence" value="ECO:0007669"/>
    <property type="project" value="TreeGrafter"/>
</dbReference>
<dbReference type="Gene3D" id="2.40.160.120">
    <property type="match status" value="1"/>
</dbReference>
<dbReference type="PANTHER" id="PTHR10972">
    <property type="entry name" value="OXYSTEROL-BINDING PROTEIN-RELATED"/>
    <property type="match status" value="1"/>
</dbReference>
<accession>G0R505</accession>
<dbReference type="AlphaFoldDB" id="G0R505"/>
<dbReference type="OMA" id="NERYWDY"/>
<dbReference type="GO" id="GO:0016020">
    <property type="term" value="C:membrane"/>
    <property type="evidence" value="ECO:0007669"/>
    <property type="project" value="TreeGrafter"/>
</dbReference>
<organism evidence="3 4">
    <name type="scientific">Ichthyophthirius multifiliis</name>
    <name type="common">White spot disease agent</name>
    <name type="synonym">Ich</name>
    <dbReference type="NCBI Taxonomy" id="5932"/>
    <lineage>
        <taxon>Eukaryota</taxon>
        <taxon>Sar</taxon>
        <taxon>Alveolata</taxon>
        <taxon>Ciliophora</taxon>
        <taxon>Intramacronucleata</taxon>
        <taxon>Oligohymenophorea</taxon>
        <taxon>Hymenostomatida</taxon>
        <taxon>Ophryoglenina</taxon>
        <taxon>Ichthyophthirius</taxon>
    </lineage>
</organism>
<evidence type="ECO:0008006" key="5">
    <source>
        <dbReference type="Google" id="ProtNLM"/>
    </source>
</evidence>
<dbReference type="OrthoDB" id="14833at2759"/>
<dbReference type="PROSITE" id="PS01013">
    <property type="entry name" value="OSBP"/>
    <property type="match status" value="1"/>
</dbReference>
<dbReference type="Proteomes" id="UP000008983">
    <property type="component" value="Unassembled WGS sequence"/>
</dbReference>
<dbReference type="eggNOG" id="KOG2210">
    <property type="taxonomic scope" value="Eukaryota"/>
</dbReference>
<dbReference type="InterPro" id="IPR018494">
    <property type="entry name" value="Oxysterol-bd_CS"/>
</dbReference>
<reference evidence="3 4" key="1">
    <citation type="submission" date="2011-07" db="EMBL/GenBank/DDBJ databases">
        <authorList>
            <person name="Coyne R."/>
            <person name="Brami D."/>
            <person name="Johnson J."/>
            <person name="Hostetler J."/>
            <person name="Hannick L."/>
            <person name="Clark T."/>
            <person name="Cassidy-Hanley D."/>
            <person name="Inman J."/>
        </authorList>
    </citation>
    <scope>NUCLEOTIDE SEQUENCE [LARGE SCALE GENOMIC DNA]</scope>
    <source>
        <strain evidence="3 4">G5</strain>
    </source>
</reference>
<evidence type="ECO:0000313" key="3">
    <source>
        <dbReference type="EMBL" id="EGR27407.1"/>
    </source>
</evidence>
<feature type="coiled-coil region" evidence="2">
    <location>
        <begin position="334"/>
        <end position="368"/>
    </location>
</feature>
<dbReference type="PANTHER" id="PTHR10972:SF148">
    <property type="entry name" value="OXYSTEROL-BINDING PROTEIN 9"/>
    <property type="match status" value="1"/>
</dbReference>
<dbReference type="InterPro" id="IPR000648">
    <property type="entry name" value="Oxysterol-bd"/>
</dbReference>
<dbReference type="InterPro" id="IPR037239">
    <property type="entry name" value="OSBP_sf"/>
</dbReference>
<keyword evidence="4" id="KW-1185">Reference proteome</keyword>
<name>G0R505_ICHMU</name>
<dbReference type="GO" id="GO:0005829">
    <property type="term" value="C:cytosol"/>
    <property type="evidence" value="ECO:0007669"/>
    <property type="project" value="TreeGrafter"/>
</dbReference>
<gene>
    <name evidence="3" type="ORF">IMG5_195890</name>
</gene>
<evidence type="ECO:0000313" key="4">
    <source>
        <dbReference type="Proteomes" id="UP000008983"/>
    </source>
</evidence>
<comment type="similarity">
    <text evidence="1">Belongs to the OSBP family.</text>
</comment>
<protein>
    <recommendedName>
        <fullName evidence="5">Oxysterol binding protein</fullName>
    </recommendedName>
</protein>
<dbReference type="Pfam" id="PF01237">
    <property type="entry name" value="Oxysterol_BP"/>
    <property type="match status" value="1"/>
</dbReference>
<evidence type="ECO:0000256" key="2">
    <source>
        <dbReference type="SAM" id="Coils"/>
    </source>
</evidence>
<proteinExistence type="inferred from homology"/>
<sequence length="377" mass="43227">MNQKTSLQYFINEEVPHTDLSKQQIIDEILSLKLIRYVDQPPRSKQSDKSGGKSCLNSQMVTTIRSVGQHVIQEIGKKLLSGDLNLTKVSFPIKCSVAQSALERVARGTCFFPIYLGKAVQILNNAERLKYVITATIANFFVNCTFLKPLNPVLGETFQAYYRDGTAVYCEQISHHPPITYYLCIGKGFRCYGYYVYETKAGLNSLTLKNKGVRTVEFLDDKNNVIQKIIYNFGEENYSGIFFGTMKIETNGILIFKDIKNNIFAQIELAKVKNKPSDYFQGIIQENNITISNVFGSYMSHIEFDEVRYWDYRQGLPLKLLHEQKPIKSDSSFREDLQLLSMNAVNQAQKAKEQIENNQRQDAILRKNNQQNQELVK</sequence>
<dbReference type="GeneID" id="14903491"/>
<evidence type="ECO:0000256" key="1">
    <source>
        <dbReference type="RuleBase" id="RU003844"/>
    </source>
</evidence>
<dbReference type="SUPFAM" id="SSF144000">
    <property type="entry name" value="Oxysterol-binding protein-like"/>
    <property type="match status" value="1"/>
</dbReference>
<dbReference type="InParanoid" id="G0R505"/>
<dbReference type="RefSeq" id="XP_004024317.1">
    <property type="nucleotide sequence ID" value="XM_004024268.1"/>
</dbReference>
<dbReference type="EMBL" id="GL984360">
    <property type="protein sequence ID" value="EGR27407.1"/>
    <property type="molecule type" value="Genomic_DNA"/>
</dbReference>
<keyword evidence="2" id="KW-0175">Coiled coil</keyword>